<dbReference type="InterPro" id="IPR000454">
    <property type="entry name" value="ATP_synth_F0_csu"/>
</dbReference>
<feature type="transmembrane region" description="Helical" evidence="2">
    <location>
        <begin position="163"/>
        <end position="187"/>
    </location>
</feature>
<dbReference type="InterPro" id="IPR038662">
    <property type="entry name" value="ATP_synth_F0_csu_sf"/>
</dbReference>
<sequence length="201" mass="21023">LLCVGSSSPAAAPQPLEIYPCAGFIFTSPLIRRACPLPSQPLSAVVLKRQETLTGESSGSRQPHIPDRLTHILAAASRLAPFQGNYMAAKFVGAGAATVGVAGSGAGMGLVSGSARIPSLKQQLCSAILGFALSEAMMLSCLMVAFLMLFAVWTSRLHLPEFFLPYLICLLCSFFCASPGSLGKAICPGFDRGKTKNSVLT</sequence>
<keyword evidence="3" id="KW-1185">Reference proteome</keyword>
<dbReference type="GO" id="GO:0015986">
    <property type="term" value="P:proton motive force-driven ATP synthesis"/>
    <property type="evidence" value="ECO:0007669"/>
    <property type="project" value="InterPro"/>
</dbReference>
<keyword evidence="2" id="KW-1133">Transmembrane helix</keyword>
<comment type="similarity">
    <text evidence="1">Belongs to the ATPase C chain family.</text>
</comment>
<reference evidence="4" key="1">
    <citation type="submission" date="2025-08" db="UniProtKB">
        <authorList>
            <consortium name="RefSeq"/>
        </authorList>
    </citation>
    <scope>IDENTIFICATION</scope>
    <source>
        <tissue evidence="4">Ear skin</tissue>
    </source>
</reference>
<protein>
    <submittedName>
        <fullName evidence="4">LOW QUALITY PROTEIN: ATP synthase F(0) complex subunit C2, mitochondrial-like</fullName>
    </submittedName>
</protein>
<dbReference type="GO" id="GO:0045259">
    <property type="term" value="C:proton-transporting ATP synthase complex"/>
    <property type="evidence" value="ECO:0007669"/>
    <property type="project" value="InterPro"/>
</dbReference>
<dbReference type="GO" id="GO:0015078">
    <property type="term" value="F:proton transmembrane transporter activity"/>
    <property type="evidence" value="ECO:0007669"/>
    <property type="project" value="InterPro"/>
</dbReference>
<dbReference type="GeneID" id="116664779"/>
<evidence type="ECO:0000313" key="4">
    <source>
        <dbReference type="RefSeq" id="XP_032338972.1"/>
    </source>
</evidence>
<dbReference type="KEGG" id="cfr:116664779"/>
<dbReference type="PANTHER" id="PTHR10031:SF0">
    <property type="entry name" value="ATPASE PROTEIN 9"/>
    <property type="match status" value="1"/>
</dbReference>
<dbReference type="RefSeq" id="XP_032338972.1">
    <property type="nucleotide sequence ID" value="XM_032483081.1"/>
</dbReference>
<dbReference type="AlphaFoldDB" id="A0A8B8TA61"/>
<accession>A0A8B8TA61</accession>
<dbReference type="CDD" id="cd18182">
    <property type="entry name" value="ATP-synt_Fo_c_ATP5G3"/>
    <property type="match status" value="1"/>
</dbReference>
<evidence type="ECO:0000256" key="2">
    <source>
        <dbReference type="SAM" id="Phobius"/>
    </source>
</evidence>
<dbReference type="InterPro" id="IPR035921">
    <property type="entry name" value="F/V-ATP_Csub_sf"/>
</dbReference>
<keyword evidence="2" id="KW-0812">Transmembrane</keyword>
<gene>
    <name evidence="4" type="primary">LOC116664779</name>
</gene>
<dbReference type="SUPFAM" id="SSF81333">
    <property type="entry name" value="F1F0 ATP synthase subunit C"/>
    <property type="match status" value="1"/>
</dbReference>
<evidence type="ECO:0000256" key="1">
    <source>
        <dbReference type="ARBA" id="ARBA00006704"/>
    </source>
</evidence>
<proteinExistence type="inferred from homology"/>
<name>A0A8B8TA61_CAMFR</name>
<feature type="non-terminal residue" evidence="4">
    <location>
        <position position="1"/>
    </location>
</feature>
<dbReference type="PANTHER" id="PTHR10031">
    <property type="entry name" value="ATP SYNTHASE LIPID-BINDING PROTEIN, MITOCHONDRIAL"/>
    <property type="match status" value="1"/>
</dbReference>
<evidence type="ECO:0000313" key="3">
    <source>
        <dbReference type="Proteomes" id="UP000694856"/>
    </source>
</evidence>
<dbReference type="Gene3D" id="1.20.20.10">
    <property type="entry name" value="F1F0 ATP synthase subunit C"/>
    <property type="match status" value="1"/>
</dbReference>
<feature type="transmembrane region" description="Helical" evidence="2">
    <location>
        <begin position="91"/>
        <end position="112"/>
    </location>
</feature>
<keyword evidence="2" id="KW-0472">Membrane</keyword>
<dbReference type="Proteomes" id="UP000694856">
    <property type="component" value="Chromosome 7"/>
</dbReference>
<feature type="transmembrane region" description="Helical" evidence="2">
    <location>
        <begin position="124"/>
        <end position="151"/>
    </location>
</feature>
<organism evidence="3 4">
    <name type="scientific">Camelus ferus</name>
    <name type="common">Wild bactrian camel</name>
    <name type="synonym">Camelus bactrianus ferus</name>
    <dbReference type="NCBI Taxonomy" id="419612"/>
    <lineage>
        <taxon>Eukaryota</taxon>
        <taxon>Metazoa</taxon>
        <taxon>Chordata</taxon>
        <taxon>Craniata</taxon>
        <taxon>Vertebrata</taxon>
        <taxon>Euteleostomi</taxon>
        <taxon>Mammalia</taxon>
        <taxon>Eutheria</taxon>
        <taxon>Laurasiatheria</taxon>
        <taxon>Artiodactyla</taxon>
        <taxon>Tylopoda</taxon>
        <taxon>Camelidae</taxon>
        <taxon>Camelus</taxon>
    </lineage>
</organism>